<evidence type="ECO:0000313" key="6">
    <source>
        <dbReference type="EMBL" id="GGC07134.1"/>
    </source>
</evidence>
<dbReference type="Gene3D" id="2.40.50.100">
    <property type="match status" value="1"/>
</dbReference>
<evidence type="ECO:0000313" key="7">
    <source>
        <dbReference type="Proteomes" id="UP000645462"/>
    </source>
</evidence>
<dbReference type="PANTHER" id="PTHR30469">
    <property type="entry name" value="MULTIDRUG RESISTANCE PROTEIN MDTA"/>
    <property type="match status" value="1"/>
</dbReference>
<comment type="similarity">
    <text evidence="1">Belongs to the membrane fusion protein (MFP) (TC 8.A.1) family.</text>
</comment>
<protein>
    <submittedName>
        <fullName evidence="6">MexH family multidrug efflux RND transporter periplasmic adaptor subunit</fullName>
    </submittedName>
</protein>
<dbReference type="EMBL" id="BMFC01000005">
    <property type="protein sequence ID" value="GGC07134.1"/>
    <property type="molecule type" value="Genomic_DNA"/>
</dbReference>
<evidence type="ECO:0000259" key="4">
    <source>
        <dbReference type="Pfam" id="PF25954"/>
    </source>
</evidence>
<organism evidence="6 7">
    <name type="scientific">Marivita lacus</name>
    <dbReference type="NCBI Taxonomy" id="1323742"/>
    <lineage>
        <taxon>Bacteria</taxon>
        <taxon>Pseudomonadati</taxon>
        <taxon>Pseudomonadota</taxon>
        <taxon>Alphaproteobacteria</taxon>
        <taxon>Rhodobacterales</taxon>
        <taxon>Roseobacteraceae</taxon>
        <taxon>Marivita</taxon>
    </lineage>
</organism>
<gene>
    <name evidence="6" type="ORF">GCM10011363_24790</name>
</gene>
<dbReference type="InterPro" id="IPR058792">
    <property type="entry name" value="Beta-barrel_RND_2"/>
</dbReference>
<feature type="domain" description="YknX-like C-terminal permuted SH3-like" evidence="5">
    <location>
        <begin position="284"/>
        <end position="351"/>
    </location>
</feature>
<dbReference type="InterPro" id="IPR006143">
    <property type="entry name" value="RND_pump_MFP"/>
</dbReference>
<dbReference type="InterPro" id="IPR058637">
    <property type="entry name" value="YknX-like_C"/>
</dbReference>
<dbReference type="SUPFAM" id="SSF111369">
    <property type="entry name" value="HlyD-like secretion proteins"/>
    <property type="match status" value="1"/>
</dbReference>
<dbReference type="Gene3D" id="1.10.287.470">
    <property type="entry name" value="Helix hairpin bin"/>
    <property type="match status" value="1"/>
</dbReference>
<comment type="caution">
    <text evidence="6">The sequence shown here is derived from an EMBL/GenBank/DDBJ whole genome shotgun (WGS) entry which is preliminary data.</text>
</comment>
<dbReference type="PANTHER" id="PTHR30469:SF36">
    <property type="entry name" value="BLL3903 PROTEIN"/>
    <property type="match status" value="1"/>
</dbReference>
<dbReference type="Pfam" id="PF25917">
    <property type="entry name" value="BSH_RND"/>
    <property type="match status" value="1"/>
</dbReference>
<evidence type="ECO:0000256" key="1">
    <source>
        <dbReference type="ARBA" id="ARBA00009477"/>
    </source>
</evidence>
<name>A0ABQ1KT91_9RHOB</name>
<keyword evidence="7" id="KW-1185">Reference proteome</keyword>
<feature type="coiled-coil region" evidence="2">
    <location>
        <begin position="105"/>
        <end position="163"/>
    </location>
</feature>
<accession>A0ABQ1KT91</accession>
<dbReference type="Pfam" id="PF25989">
    <property type="entry name" value="YknX_C"/>
    <property type="match status" value="1"/>
</dbReference>
<dbReference type="NCBIfam" id="TIGR01730">
    <property type="entry name" value="RND_mfp"/>
    <property type="match status" value="1"/>
</dbReference>
<feature type="domain" description="Multidrug resistance protein MdtA-like barrel-sandwich hybrid" evidence="3">
    <location>
        <begin position="71"/>
        <end position="190"/>
    </location>
</feature>
<feature type="domain" description="CusB-like beta-barrel" evidence="4">
    <location>
        <begin position="205"/>
        <end position="276"/>
    </location>
</feature>
<reference evidence="7" key="1">
    <citation type="journal article" date="2019" name="Int. J. Syst. Evol. Microbiol.">
        <title>The Global Catalogue of Microorganisms (GCM) 10K type strain sequencing project: providing services to taxonomists for standard genome sequencing and annotation.</title>
        <authorList>
            <consortium name="The Broad Institute Genomics Platform"/>
            <consortium name="The Broad Institute Genome Sequencing Center for Infectious Disease"/>
            <person name="Wu L."/>
            <person name="Ma J."/>
        </authorList>
    </citation>
    <scope>NUCLEOTIDE SEQUENCE [LARGE SCALE GENOMIC DNA]</scope>
    <source>
        <strain evidence="7">CGMCC 1.12478</strain>
    </source>
</reference>
<evidence type="ECO:0000259" key="3">
    <source>
        <dbReference type="Pfam" id="PF25917"/>
    </source>
</evidence>
<dbReference type="Proteomes" id="UP000645462">
    <property type="component" value="Unassembled WGS sequence"/>
</dbReference>
<dbReference type="Gene3D" id="2.40.30.170">
    <property type="match status" value="1"/>
</dbReference>
<dbReference type="Pfam" id="PF25954">
    <property type="entry name" value="Beta-barrel_RND_2"/>
    <property type="match status" value="1"/>
</dbReference>
<dbReference type="Gene3D" id="2.40.420.20">
    <property type="match status" value="1"/>
</dbReference>
<evidence type="ECO:0000256" key="2">
    <source>
        <dbReference type="SAM" id="Coils"/>
    </source>
</evidence>
<evidence type="ECO:0000259" key="5">
    <source>
        <dbReference type="Pfam" id="PF25989"/>
    </source>
</evidence>
<proteinExistence type="inferred from homology"/>
<keyword evidence="2" id="KW-0175">Coiled coil</keyword>
<dbReference type="InterPro" id="IPR058625">
    <property type="entry name" value="MdtA-like_BSH"/>
</dbReference>
<sequence length="361" mass="38702">MSTVLKYVIAVCLVAAFVAAGVLGTEALVSWSEDSSEQESGRQATRVGIAMPEMRTIEDDVSAVGTLRPVRAVQIVPDVAGRVTEVPVSSGQQVSEGDLLIQLDDRAERAAVAEAEATLSEAEQEYRRFERLEETNAAAEARLEEARAAFLRAEAVLMRAQAALEDRAVNAPFGGTLGVIDTEKGTFLNGSETVTRLSDLSMIEVSVTLPERYFERVTPGQTLEIRTPAFPDETFEGRVTLRAPEIDLGTRSFEIRAEVDNSDGLLVGGMFANSRLVLGSSEGMAIPDDAIISEGLATYVYTVTDGTAARTDIEVGTSLGPLTEVRDGLDMDSRVVIAGWDQLSDGAPVEIDEDVAREGLE</sequence>